<proteinExistence type="predicted"/>
<accession>D7CXR0</accession>
<dbReference type="EMBL" id="CP002049">
    <property type="protein sequence ID" value="ADI14662.1"/>
    <property type="molecule type" value="Genomic_DNA"/>
</dbReference>
<dbReference type="HOGENOM" id="CLU_2345832_0_0_0"/>
<organism evidence="1 2">
    <name type="scientific">Truepera radiovictrix (strain DSM 17093 / CIP 108686 / LMG 22925 / RQ-24)</name>
    <dbReference type="NCBI Taxonomy" id="649638"/>
    <lineage>
        <taxon>Bacteria</taxon>
        <taxon>Thermotogati</taxon>
        <taxon>Deinococcota</taxon>
        <taxon>Deinococci</taxon>
        <taxon>Trueperales</taxon>
        <taxon>Trueperaceae</taxon>
        <taxon>Truepera</taxon>
    </lineage>
</organism>
<protein>
    <submittedName>
        <fullName evidence="1">Uncharacterized protein</fullName>
    </submittedName>
</protein>
<evidence type="ECO:0000313" key="1">
    <source>
        <dbReference type="EMBL" id="ADI14662.1"/>
    </source>
</evidence>
<dbReference type="Proteomes" id="UP000000379">
    <property type="component" value="Chromosome"/>
</dbReference>
<reference evidence="2" key="1">
    <citation type="submission" date="2010-05" db="EMBL/GenBank/DDBJ databases">
        <title>The complete genome of Truepera radiovictris DSM 17093.</title>
        <authorList>
            <consortium name="US DOE Joint Genome Institute (JGI-PGF)"/>
            <person name="Lucas S."/>
            <person name="Copeland A."/>
            <person name="Lapidus A."/>
            <person name="Glavina del Rio T."/>
            <person name="Dalin E."/>
            <person name="Tice H."/>
            <person name="Bruce D."/>
            <person name="Goodwin L."/>
            <person name="Pitluck S."/>
            <person name="Kyrpides N."/>
            <person name="Mavromatis K."/>
            <person name="Ovchinnikova G."/>
            <person name="Munk A.C."/>
            <person name="Detter J.C."/>
            <person name="Han C."/>
            <person name="Tapia R."/>
            <person name="Land M."/>
            <person name="Hauser L."/>
            <person name="Markowitz V."/>
            <person name="Cheng J.-F."/>
            <person name="Hugenholtz P."/>
            <person name="Woyke T."/>
            <person name="Wu D."/>
            <person name="Tindall B."/>
            <person name="Pomrenke H.G."/>
            <person name="Brambilla E."/>
            <person name="Klenk H.-P."/>
            <person name="Eisen J.A."/>
        </authorList>
    </citation>
    <scope>NUCLEOTIDE SEQUENCE [LARGE SCALE GENOMIC DNA]</scope>
    <source>
        <strain evidence="2">DSM 17093 / CIP 108686 / LMG 22925 / RQ-24</strain>
    </source>
</reference>
<keyword evidence="2" id="KW-1185">Reference proteome</keyword>
<dbReference type="AlphaFoldDB" id="D7CXR0"/>
<evidence type="ECO:0000313" key="2">
    <source>
        <dbReference type="Proteomes" id="UP000000379"/>
    </source>
</evidence>
<gene>
    <name evidence="1" type="ordered locus">Trad_1543</name>
</gene>
<reference evidence="1 2" key="2">
    <citation type="journal article" date="2011" name="Stand. Genomic Sci.">
        <title>Complete genome sequence of Truepera radiovictrix type strain (RQ-24).</title>
        <authorList>
            <person name="Ivanova N."/>
            <person name="Rohde C."/>
            <person name="Munk C."/>
            <person name="Nolan M."/>
            <person name="Lucas S."/>
            <person name="Del Rio T.G."/>
            <person name="Tice H."/>
            <person name="Deshpande S."/>
            <person name="Cheng J.F."/>
            <person name="Tapia R."/>
            <person name="Han C."/>
            <person name="Goodwin L."/>
            <person name="Pitluck S."/>
            <person name="Liolios K."/>
            <person name="Mavromatis K."/>
            <person name="Mikhailova N."/>
            <person name="Pati A."/>
            <person name="Chen A."/>
            <person name="Palaniappan K."/>
            <person name="Land M."/>
            <person name="Hauser L."/>
            <person name="Chang Y.J."/>
            <person name="Jeffries C.D."/>
            <person name="Brambilla E."/>
            <person name="Rohde M."/>
            <person name="Goker M."/>
            <person name="Tindall B.J."/>
            <person name="Woyke T."/>
            <person name="Bristow J."/>
            <person name="Eisen J.A."/>
            <person name="Markowitz V."/>
            <person name="Hugenholtz P."/>
            <person name="Kyrpides N.C."/>
            <person name="Klenk H.P."/>
            <person name="Lapidus A."/>
        </authorList>
    </citation>
    <scope>NUCLEOTIDE SEQUENCE [LARGE SCALE GENOMIC DNA]</scope>
    <source>
        <strain evidence="2">DSM 17093 / CIP 108686 / LMG 22925 / RQ-24</strain>
    </source>
</reference>
<dbReference type="KEGG" id="tra:Trad_1543"/>
<dbReference type="RefSeq" id="WP_013178030.1">
    <property type="nucleotide sequence ID" value="NC_014221.1"/>
</dbReference>
<name>D7CXR0_TRURR</name>
<sequence>MTPKQLAKLRARNEADVRTIRRLLCEYRLTGDREMAEFVEHYTRSLELDFELAAAEGEHGHLQRIAEDIEALRDDTAQRVERARLGRAASSSRPLVC</sequence>